<dbReference type="OrthoDB" id="2157530at2759"/>
<dbReference type="EMBL" id="JAPEUY010000017">
    <property type="protein sequence ID" value="KAJ4364408.1"/>
    <property type="molecule type" value="Genomic_DNA"/>
</dbReference>
<keyword evidence="3" id="KW-1185">Reference proteome</keyword>
<dbReference type="AlphaFoldDB" id="A0A9W9CII4"/>
<name>A0A9W9CII4_9PLEO</name>
<reference evidence="2" key="1">
    <citation type="submission" date="2022-10" db="EMBL/GenBank/DDBJ databases">
        <title>Tapping the CABI collections for fungal endophytes: first genome assemblies for Collariella, Neodidymelliopsis, Ascochyta clinopodiicola, Didymella pomorum, Didymosphaeria variabile, Neocosmospora piperis and Neocucurbitaria cava.</title>
        <authorList>
            <person name="Hill R."/>
        </authorList>
    </citation>
    <scope>NUCLEOTIDE SEQUENCE</scope>
    <source>
        <strain evidence="2">IMI 356814</strain>
    </source>
</reference>
<protein>
    <recommendedName>
        <fullName evidence="1">Heterokaryon incompatibility domain-containing protein</fullName>
    </recommendedName>
</protein>
<comment type="caution">
    <text evidence="2">The sequence shown here is derived from an EMBL/GenBank/DDBJ whole genome shotgun (WGS) entry which is preliminary data.</text>
</comment>
<dbReference type="PANTHER" id="PTHR24148:SF73">
    <property type="entry name" value="HET DOMAIN PROTEIN (AFU_ORTHOLOGUE AFUA_8G01020)"/>
    <property type="match status" value="1"/>
</dbReference>
<sequence length="556" mass="62397">MDSFSTLMGSTKFKHVPLTQKTPSIRLITVLPDVSEDGLLQCRVIHASLPPPFIPPDEVDGEPPATEGLNHASVVLEEKGAEDIYMPYSCVSYTWGDPSEEYAILVNDKLFIVRSNLWAFLNMATRSLHNTLLWIDALCIDQTNTTERNHQVQQMGNVFSRAKSVYAWLGNDMVLASILYTVTKSDLGRDSLTDTANLGARVPLSRASTGSHDGAQLSINWQFSIFQDSTGKVEKFLERITKHEYWGRAWVTQEVLLAKQTILVVGSVTCNILSLATKYRAAVPHVHEGPFENIVDILLKQQHMKNLSSDLGLKTWGVVNVLHHFRDKKCAIRRDRIYSLLGLSTEGKNLAVDYNVSEEHLVRQVLSLRKRSMCFCSAAVVSHALSPWYFPSNETTVEVDKTPFVETQMYACSLSSAVCPFCSNWVPFSWTRKKGLLFCMGTACADTQGHLFWEQTTSAEDSSPREEKLPQTLSSIFVQARQNNKSQLLCREGAGIEIQQSEWRNVYLLRFTFRFLVEMLQVELTTTDRGLNACETLWPSASSGVGSGEGRLRFCS</sequence>
<proteinExistence type="predicted"/>
<evidence type="ECO:0000313" key="3">
    <source>
        <dbReference type="Proteomes" id="UP001140560"/>
    </source>
</evidence>
<organism evidence="2 3">
    <name type="scientific">Neocucurbitaria cava</name>
    <dbReference type="NCBI Taxonomy" id="798079"/>
    <lineage>
        <taxon>Eukaryota</taxon>
        <taxon>Fungi</taxon>
        <taxon>Dikarya</taxon>
        <taxon>Ascomycota</taxon>
        <taxon>Pezizomycotina</taxon>
        <taxon>Dothideomycetes</taxon>
        <taxon>Pleosporomycetidae</taxon>
        <taxon>Pleosporales</taxon>
        <taxon>Pleosporineae</taxon>
        <taxon>Cucurbitariaceae</taxon>
        <taxon>Neocucurbitaria</taxon>
    </lineage>
</organism>
<dbReference type="PANTHER" id="PTHR24148">
    <property type="entry name" value="ANKYRIN REPEAT DOMAIN-CONTAINING PROTEIN 39 HOMOLOG-RELATED"/>
    <property type="match status" value="1"/>
</dbReference>
<dbReference type="InterPro" id="IPR010730">
    <property type="entry name" value="HET"/>
</dbReference>
<accession>A0A9W9CII4</accession>
<feature type="domain" description="Heterokaryon incompatibility" evidence="1">
    <location>
        <begin position="88"/>
        <end position="254"/>
    </location>
</feature>
<evidence type="ECO:0000259" key="1">
    <source>
        <dbReference type="Pfam" id="PF06985"/>
    </source>
</evidence>
<gene>
    <name evidence="2" type="ORF">N0V83_009002</name>
</gene>
<dbReference type="Pfam" id="PF06985">
    <property type="entry name" value="HET"/>
    <property type="match status" value="1"/>
</dbReference>
<dbReference type="InterPro" id="IPR052895">
    <property type="entry name" value="HetReg/Transcr_Mod"/>
</dbReference>
<evidence type="ECO:0000313" key="2">
    <source>
        <dbReference type="EMBL" id="KAJ4364408.1"/>
    </source>
</evidence>
<dbReference type="Proteomes" id="UP001140560">
    <property type="component" value="Unassembled WGS sequence"/>
</dbReference>